<evidence type="ECO:0000256" key="1">
    <source>
        <dbReference type="ARBA" id="ARBA00004496"/>
    </source>
</evidence>
<dbReference type="GO" id="GO:0003779">
    <property type="term" value="F:actin binding"/>
    <property type="evidence" value="ECO:0007669"/>
    <property type="project" value="UniProtKB-KW"/>
</dbReference>
<sequence>MAGRLKVSKFRNALVKPAKRDGWYADIATGAMSSDADHIKASAKHVAFTWDSLGTVAVLPLSKVGKVDRNTCLVRAHSDHITDFAFGPFNDNLLATGSGDASVALWNIPDAGLTESLSTPVVRLAGAAGRIESLTWHPTASGLLASAAGNTVKLWDVEKAAVTIDLASQHPETVQSLSWKADGTVFATSSKDRILRVVDPRSASAVAGVEAHAGTKTIRVAWAGHLDRILTTGFSKSRERQYCVWDARNLAKPLHLQVLDSSTGVLIPMYDEDTNVVVLAGKGDSTLRYLEVSENAPYVTDPQANVNDPPQIGATLVPRRALDVMECEVWRVLKLTKDAVVPVTFEVTRKSKREFQADLFPDTKGTVAGMTAEQWVAGENIAPPTVSLDPSKNSSIKQPTPLYASSSSASSTPASSSPASSSPAPVSLIKPSASASASSSSSSPVVSSAPSPTPAAPYVPSEKATKAQAIVRSSKYRHVQGTLLHKKNNIESISQLSPVTPIESNMFDANKSFMCMPFSGPGGQLAVFPTMVARRVGPSVPTLQNHAAPLDFAFDPFNDARLAVGCEDSNIRIWTIPAGGLTENLTEPTLILKGHENKVTLVKFHPTIRDLLVTVGADFTIRYWDLSVGGAPLKTISDHAEQILTLEFNNDGQTFATLCKDQLLRLFDTRSGSLIRQATAHHGTRSGRVAFLGTSGFLITTGFAKTSARQIKLFRESDLSEITEVDLDVAPAVLVPIYDEDTTLLYVWGRGDSSISTFEFVHDEAPFLHSATPFKSAELQHGLAFLPKATCNVAEVEVARAVKLSKNTVEYISFKIPRTRPEFFQDDLFPESRVRDTPSITLEEWLAGKNPSVKYVSLKPANMTPLSQAPKEQPKESKFVKYNPALQDSPDQRKEKLLHSMVDSLGDKQTGAMYQDTVQGVEESEWDNY</sequence>
<feature type="repeat" description="WD" evidence="8">
    <location>
        <begin position="74"/>
        <end position="116"/>
    </location>
</feature>
<dbReference type="Pfam" id="PF00400">
    <property type="entry name" value="WD40"/>
    <property type="match status" value="6"/>
</dbReference>
<dbReference type="GO" id="GO:0030036">
    <property type="term" value="P:actin cytoskeleton organization"/>
    <property type="evidence" value="ECO:0007669"/>
    <property type="project" value="UniProtKB-ARBA"/>
</dbReference>
<feature type="region of interest" description="Disordered" evidence="10">
    <location>
        <begin position="908"/>
        <end position="929"/>
    </location>
</feature>
<dbReference type="Gene3D" id="2.130.10.10">
    <property type="entry name" value="YVTN repeat-like/Quinoprotein amine dehydrogenase"/>
    <property type="match status" value="2"/>
</dbReference>
<keyword evidence="7" id="KW-0009">Actin-binding</keyword>
<dbReference type="SMART" id="SM00320">
    <property type="entry name" value="WD40"/>
    <property type="match status" value="7"/>
</dbReference>
<dbReference type="InterPro" id="IPR036322">
    <property type="entry name" value="WD40_repeat_dom_sf"/>
</dbReference>
<dbReference type="OMA" id="TIMYMEV"/>
<feature type="repeat" description="WD" evidence="8">
    <location>
        <begin position="636"/>
        <end position="677"/>
    </location>
</feature>
<evidence type="ECO:0000256" key="3">
    <source>
        <dbReference type="ARBA" id="ARBA00022490"/>
    </source>
</evidence>
<reference evidence="13" key="1">
    <citation type="submission" date="2011-02" db="EMBL/GenBank/DDBJ databases">
        <title>The Genome Sequence of Capsaspora owczarzaki ATCC 30864.</title>
        <authorList>
            <person name="Russ C."/>
            <person name="Cuomo C."/>
            <person name="Burger G."/>
            <person name="Gray M.W."/>
            <person name="Holland P.W.H."/>
            <person name="King N."/>
            <person name="Lang F.B.F."/>
            <person name="Roger A.J."/>
            <person name="Ruiz-Trillo I."/>
            <person name="Young S.K."/>
            <person name="Zeng Q."/>
            <person name="Gargeya S."/>
            <person name="Alvarado L."/>
            <person name="Berlin A."/>
            <person name="Chapman S.B."/>
            <person name="Chen Z."/>
            <person name="Freedman E."/>
            <person name="Gellesch M."/>
            <person name="Goldberg J."/>
            <person name="Griggs A."/>
            <person name="Gujja S."/>
            <person name="Heilman E."/>
            <person name="Heiman D."/>
            <person name="Howarth C."/>
            <person name="Mehta T."/>
            <person name="Neiman D."/>
            <person name="Pearson M."/>
            <person name="Roberts A."/>
            <person name="Saif S."/>
            <person name="Shea T."/>
            <person name="Shenoy N."/>
            <person name="Sisk P."/>
            <person name="Stolte C."/>
            <person name="Sykes S."/>
            <person name="White J."/>
            <person name="Yandava C."/>
            <person name="Haas B."/>
            <person name="Nusbaum C."/>
            <person name="Birren B."/>
        </authorList>
    </citation>
    <scope>NUCLEOTIDE SEQUENCE</scope>
    <source>
        <strain evidence="13">ATCC 30864</strain>
    </source>
</reference>
<feature type="repeat" description="WD" evidence="8">
    <location>
        <begin position="167"/>
        <end position="208"/>
    </location>
</feature>
<keyword evidence="3" id="KW-0963">Cytoplasm</keyword>
<feature type="repeat" description="WD" evidence="8">
    <location>
        <begin position="124"/>
        <end position="165"/>
    </location>
</feature>
<dbReference type="InterPro" id="IPR001680">
    <property type="entry name" value="WD40_rpt"/>
</dbReference>
<dbReference type="InParanoid" id="A0A0D2X5A5"/>
<dbReference type="GO" id="GO:0005737">
    <property type="term" value="C:cytoplasm"/>
    <property type="evidence" value="ECO:0007669"/>
    <property type="project" value="UniProtKB-SubCell"/>
</dbReference>
<evidence type="ECO:0000313" key="12">
    <source>
        <dbReference type="EMBL" id="KJE97469.1"/>
    </source>
</evidence>
<dbReference type="PANTHER" id="PTHR10856:SF20">
    <property type="entry name" value="CORONIN-7"/>
    <property type="match status" value="1"/>
</dbReference>
<dbReference type="PANTHER" id="PTHR10856">
    <property type="entry name" value="CORONIN"/>
    <property type="match status" value="1"/>
</dbReference>
<dbReference type="EMBL" id="KE346374">
    <property type="protein sequence ID" value="KJE97469.1"/>
    <property type="molecule type" value="Genomic_DNA"/>
</dbReference>
<evidence type="ECO:0000256" key="4">
    <source>
        <dbReference type="ARBA" id="ARBA00022574"/>
    </source>
</evidence>
<evidence type="ECO:0000259" key="11">
    <source>
        <dbReference type="SMART" id="SM01166"/>
    </source>
</evidence>
<keyword evidence="6" id="KW-0175">Coiled coil</keyword>
<name>A0A0D2X5A5_CAPO3</name>
<dbReference type="InterPro" id="IPR015505">
    <property type="entry name" value="Coronin"/>
</dbReference>
<comment type="similarity">
    <text evidence="2 9">Belongs to the WD repeat coronin family.</text>
</comment>
<dbReference type="FunFam" id="2.130.10.10:FF:000076">
    <property type="entry name" value="Coronin"/>
    <property type="match status" value="1"/>
</dbReference>
<proteinExistence type="inferred from homology"/>
<protein>
    <recommendedName>
        <fullName evidence="9">Coronin</fullName>
    </recommendedName>
</protein>
<feature type="domain" description="DUF1899" evidence="11">
    <location>
        <begin position="469"/>
        <end position="534"/>
    </location>
</feature>
<dbReference type="InterPro" id="IPR015048">
    <property type="entry name" value="DUF1899"/>
</dbReference>
<dbReference type="InterPro" id="IPR015943">
    <property type="entry name" value="WD40/YVTN_repeat-like_dom_sf"/>
</dbReference>
<feature type="domain" description="DUF1899" evidence="11">
    <location>
        <begin position="4"/>
        <end position="65"/>
    </location>
</feature>
<feature type="repeat" description="WD" evidence="8">
    <location>
        <begin position="592"/>
        <end position="627"/>
    </location>
</feature>
<dbReference type="FunFam" id="2.130.10.10:FF:000502">
    <property type="entry name" value="Coronin"/>
    <property type="match status" value="1"/>
</dbReference>
<keyword evidence="4 8" id="KW-0853">WD repeat</keyword>
<feature type="region of interest" description="Disordered" evidence="10">
    <location>
        <begin position="381"/>
        <end position="464"/>
    </location>
</feature>
<evidence type="ECO:0000256" key="6">
    <source>
        <dbReference type="ARBA" id="ARBA00023054"/>
    </source>
</evidence>
<feature type="region of interest" description="Disordered" evidence="10">
    <location>
        <begin position="864"/>
        <end position="894"/>
    </location>
</feature>
<gene>
    <name evidence="12" type="ORF">CAOG_007324</name>
</gene>
<evidence type="ECO:0000256" key="7">
    <source>
        <dbReference type="ARBA" id="ARBA00023203"/>
    </source>
</evidence>
<dbReference type="SUPFAM" id="SSF50978">
    <property type="entry name" value="WD40 repeat-like"/>
    <property type="match status" value="2"/>
</dbReference>
<dbReference type="PROSITE" id="PS50082">
    <property type="entry name" value="WD_REPEATS_2"/>
    <property type="match status" value="5"/>
</dbReference>
<dbReference type="AlphaFoldDB" id="A0A0D2X5A5"/>
<dbReference type="PROSITE" id="PS00678">
    <property type="entry name" value="WD_REPEATS_1"/>
    <property type="match status" value="1"/>
</dbReference>
<evidence type="ECO:0000256" key="2">
    <source>
        <dbReference type="ARBA" id="ARBA00009482"/>
    </source>
</evidence>
<evidence type="ECO:0000256" key="9">
    <source>
        <dbReference type="RuleBase" id="RU280818"/>
    </source>
</evidence>
<dbReference type="SMART" id="SM01167">
    <property type="entry name" value="DUF1900"/>
    <property type="match status" value="2"/>
</dbReference>
<dbReference type="Proteomes" id="UP000008743">
    <property type="component" value="Unassembled WGS sequence"/>
</dbReference>
<dbReference type="Pfam" id="PF08953">
    <property type="entry name" value="DUF1899"/>
    <property type="match status" value="2"/>
</dbReference>
<dbReference type="eggNOG" id="KOG1445">
    <property type="taxonomic scope" value="Eukaryota"/>
</dbReference>
<evidence type="ECO:0000313" key="13">
    <source>
        <dbReference type="Proteomes" id="UP000008743"/>
    </source>
</evidence>
<comment type="subcellular location">
    <subcellularLocation>
        <location evidence="1">Cytoplasm</location>
    </subcellularLocation>
</comment>
<evidence type="ECO:0000256" key="10">
    <source>
        <dbReference type="SAM" id="MobiDB-lite"/>
    </source>
</evidence>
<evidence type="ECO:0000256" key="5">
    <source>
        <dbReference type="ARBA" id="ARBA00022737"/>
    </source>
</evidence>
<dbReference type="PhylomeDB" id="A0A0D2X5A5"/>
<dbReference type="RefSeq" id="XP_004343183.1">
    <property type="nucleotide sequence ID" value="XM_004343133.2"/>
</dbReference>
<dbReference type="Pfam" id="PF16300">
    <property type="entry name" value="WD40_4"/>
    <property type="match status" value="2"/>
</dbReference>
<organism evidence="12 13">
    <name type="scientific">Capsaspora owczarzaki (strain ATCC 30864)</name>
    <dbReference type="NCBI Taxonomy" id="595528"/>
    <lineage>
        <taxon>Eukaryota</taxon>
        <taxon>Filasterea</taxon>
        <taxon>Capsaspora</taxon>
    </lineage>
</organism>
<feature type="compositionally biased region" description="Low complexity" evidence="10">
    <location>
        <begin position="404"/>
        <end position="450"/>
    </location>
</feature>
<dbReference type="InterPro" id="IPR019775">
    <property type="entry name" value="WD40_repeat_CS"/>
</dbReference>
<evidence type="ECO:0000256" key="8">
    <source>
        <dbReference type="PROSITE-ProRule" id="PRU00221"/>
    </source>
</evidence>
<accession>A0A0D2X5A5</accession>
<dbReference type="PROSITE" id="PS50294">
    <property type="entry name" value="WD_REPEATS_REGION"/>
    <property type="match status" value="3"/>
</dbReference>
<dbReference type="SMART" id="SM01166">
    <property type="entry name" value="DUF1899"/>
    <property type="match status" value="2"/>
</dbReference>
<keyword evidence="5 9" id="KW-0677">Repeat</keyword>
<dbReference type="OrthoDB" id="1850764at2759"/>
<keyword evidence="13" id="KW-1185">Reference proteome</keyword>
<feature type="compositionally biased region" description="Polar residues" evidence="10">
    <location>
        <begin position="388"/>
        <end position="398"/>
    </location>
</feature>